<evidence type="ECO:0000256" key="8">
    <source>
        <dbReference type="SAM" id="Phobius"/>
    </source>
</evidence>
<keyword evidence="3" id="KW-1003">Cell membrane</keyword>
<keyword evidence="6 8" id="KW-1133">Transmembrane helix</keyword>
<keyword evidence="5" id="KW-0769">Symport</keyword>
<keyword evidence="4 8" id="KW-0812">Transmembrane</keyword>
<dbReference type="Proteomes" id="UP001177258">
    <property type="component" value="Unassembled WGS sequence"/>
</dbReference>
<feature type="transmembrane region" description="Helical" evidence="8">
    <location>
        <begin position="327"/>
        <end position="350"/>
    </location>
</feature>
<keyword evidence="2" id="KW-0813">Transport</keyword>
<reference evidence="11 13" key="1">
    <citation type="submission" date="2023-07" db="EMBL/GenBank/DDBJ databases">
        <title>Unpublished Manusciprt.</title>
        <authorList>
            <person name="Aydin F."/>
            <person name="Tarhane S."/>
            <person name="Saticioglu I.B."/>
            <person name="Karakaya E."/>
            <person name="Abay S."/>
            <person name="Guran O."/>
            <person name="Bozkurt E."/>
            <person name="Uzum N."/>
            <person name="Olgun K."/>
            <person name="Jablonski D."/>
        </authorList>
    </citation>
    <scope>NUCLEOTIDE SEQUENCE</scope>
    <source>
        <strain evidence="13">faydin-H75</strain>
        <strain evidence="11">Faydin-H76</strain>
    </source>
</reference>
<reference evidence="10 12" key="3">
    <citation type="journal article" date="2024" name="Syst. Appl. Microbiol.">
        <title>Helicobacter cappadocius sp. nov., from lizards: The first psychrotrophic Helicobacter species.</title>
        <authorList>
            <person name="Aydin F."/>
            <person name="Tarhane S."/>
            <person name="Karakaya E."/>
            <person name="Abay S."/>
            <person name="Kayman T."/>
            <person name="Guran O."/>
            <person name="Bozkurt E."/>
            <person name="Uzum N."/>
            <person name="Avci A."/>
            <person name="Olgun K."/>
            <person name="Jablonski D."/>
            <person name="Guran C."/>
            <person name="Burcin Saticioglu I."/>
        </authorList>
    </citation>
    <scope>NUCLEOTIDE SEQUENCE [LARGE SCALE GENOMIC DNA]</scope>
    <source>
        <strain evidence="10">Faydin-H75</strain>
        <strain evidence="12">faydin-H76</strain>
    </source>
</reference>
<evidence type="ECO:0000259" key="9">
    <source>
        <dbReference type="PROSITE" id="PS50850"/>
    </source>
</evidence>
<dbReference type="EMBL" id="JAUYZK010000009">
    <property type="protein sequence ID" value="MDP2539379.1"/>
    <property type="molecule type" value="Genomic_DNA"/>
</dbReference>
<evidence type="ECO:0000256" key="6">
    <source>
        <dbReference type="ARBA" id="ARBA00022989"/>
    </source>
</evidence>
<proteinExistence type="predicted"/>
<organism evidence="11 12">
    <name type="scientific">Helicobacter cappadocius</name>
    <dbReference type="NCBI Taxonomy" id="3063998"/>
    <lineage>
        <taxon>Bacteria</taxon>
        <taxon>Pseudomonadati</taxon>
        <taxon>Campylobacterota</taxon>
        <taxon>Epsilonproteobacteria</taxon>
        <taxon>Campylobacterales</taxon>
        <taxon>Helicobacteraceae</taxon>
        <taxon>Helicobacter</taxon>
    </lineage>
</organism>
<dbReference type="PANTHER" id="PTHR43528:SF7">
    <property type="entry name" value="MFS TRANSPORTER"/>
    <property type="match status" value="1"/>
</dbReference>
<feature type="transmembrane region" description="Helical" evidence="8">
    <location>
        <begin position="268"/>
        <end position="289"/>
    </location>
</feature>
<feature type="transmembrane region" description="Helical" evidence="8">
    <location>
        <begin position="226"/>
        <end position="248"/>
    </location>
</feature>
<evidence type="ECO:0000256" key="3">
    <source>
        <dbReference type="ARBA" id="ARBA00022475"/>
    </source>
</evidence>
<accession>A0AA90PLI7</accession>
<reference evidence="10" key="2">
    <citation type="submission" date="2023-07" db="EMBL/GenBank/DDBJ databases">
        <authorList>
            <person name="Aydin F."/>
            <person name="Tarhane S."/>
            <person name="Saticioglu I.B."/>
            <person name="Karakaya E."/>
            <person name="Abay S."/>
            <person name="Guran O."/>
            <person name="Bozkurt E."/>
            <person name="Uzum N."/>
            <person name="Olgun K."/>
            <person name="Jablonski D."/>
        </authorList>
    </citation>
    <scope>NUCLEOTIDE SEQUENCE</scope>
    <source>
        <strain evidence="10">Faydin-H75</strain>
    </source>
</reference>
<comment type="subcellular location">
    <subcellularLocation>
        <location evidence="1">Cell membrane</location>
        <topology evidence="1">Multi-pass membrane protein</topology>
    </subcellularLocation>
</comment>
<dbReference type="InterPro" id="IPR011701">
    <property type="entry name" value="MFS"/>
</dbReference>
<dbReference type="PROSITE" id="PS50850">
    <property type="entry name" value="MFS"/>
    <property type="match status" value="1"/>
</dbReference>
<evidence type="ECO:0000256" key="5">
    <source>
        <dbReference type="ARBA" id="ARBA00022847"/>
    </source>
</evidence>
<feature type="transmembrane region" description="Helical" evidence="8">
    <location>
        <begin position="390"/>
        <end position="408"/>
    </location>
</feature>
<feature type="transmembrane region" description="Helical" evidence="8">
    <location>
        <begin position="36"/>
        <end position="53"/>
    </location>
</feature>
<evidence type="ECO:0000313" key="13">
    <source>
        <dbReference type="Proteomes" id="UP001240777"/>
    </source>
</evidence>
<feature type="transmembrane region" description="Helical" evidence="8">
    <location>
        <begin position="136"/>
        <end position="161"/>
    </location>
</feature>
<evidence type="ECO:0000256" key="1">
    <source>
        <dbReference type="ARBA" id="ARBA00004651"/>
    </source>
</evidence>
<dbReference type="PANTHER" id="PTHR43528">
    <property type="entry name" value="ALPHA-KETOGLUTARATE PERMEASE"/>
    <property type="match status" value="1"/>
</dbReference>
<evidence type="ECO:0000256" key="2">
    <source>
        <dbReference type="ARBA" id="ARBA00022448"/>
    </source>
</evidence>
<dbReference type="GO" id="GO:0015293">
    <property type="term" value="F:symporter activity"/>
    <property type="evidence" value="ECO:0007669"/>
    <property type="project" value="UniProtKB-KW"/>
</dbReference>
<keyword evidence="13" id="KW-1185">Reference proteome</keyword>
<dbReference type="EMBL" id="JAUPEV010000009">
    <property type="protein sequence ID" value="MDO7253452.1"/>
    <property type="molecule type" value="Genomic_DNA"/>
</dbReference>
<keyword evidence="7 8" id="KW-0472">Membrane</keyword>
<dbReference type="RefSeq" id="WP_305517299.1">
    <property type="nucleotide sequence ID" value="NZ_JAUPEV010000009.1"/>
</dbReference>
<gene>
    <name evidence="10" type="ORF">Q5I04_05970</name>
    <name evidence="11" type="ORF">Q5I06_06295</name>
</gene>
<dbReference type="AlphaFoldDB" id="A0AA90PLI7"/>
<dbReference type="GO" id="GO:0005886">
    <property type="term" value="C:plasma membrane"/>
    <property type="evidence" value="ECO:0007669"/>
    <property type="project" value="UniProtKB-SubCell"/>
</dbReference>
<dbReference type="Gene3D" id="1.20.1250.20">
    <property type="entry name" value="MFS general substrate transporter like domains"/>
    <property type="match status" value="1"/>
</dbReference>
<feature type="transmembrane region" description="Helical" evidence="8">
    <location>
        <begin position="362"/>
        <end position="384"/>
    </location>
</feature>
<dbReference type="InterPro" id="IPR020846">
    <property type="entry name" value="MFS_dom"/>
</dbReference>
<dbReference type="InterPro" id="IPR036259">
    <property type="entry name" value="MFS_trans_sf"/>
</dbReference>
<dbReference type="SUPFAM" id="SSF103473">
    <property type="entry name" value="MFS general substrate transporter"/>
    <property type="match status" value="1"/>
</dbReference>
<feature type="domain" description="Major facilitator superfamily (MFS) profile" evidence="9">
    <location>
        <begin position="1"/>
        <end position="413"/>
    </location>
</feature>
<evidence type="ECO:0000256" key="4">
    <source>
        <dbReference type="ARBA" id="ARBA00022692"/>
    </source>
</evidence>
<evidence type="ECO:0000313" key="12">
    <source>
        <dbReference type="Proteomes" id="UP001177258"/>
    </source>
</evidence>
<dbReference type="Proteomes" id="UP001240777">
    <property type="component" value="Unassembled WGS sequence"/>
</dbReference>
<name>A0AA90PLI7_9HELI</name>
<dbReference type="InterPro" id="IPR051084">
    <property type="entry name" value="H+-coupled_symporters"/>
</dbReference>
<protein>
    <submittedName>
        <fullName evidence="11">MFS transporter</fullName>
    </submittedName>
</protein>
<comment type="caution">
    <text evidence="11">The sequence shown here is derived from an EMBL/GenBank/DDBJ whole genome shotgun (WGS) entry which is preliminary data.</text>
</comment>
<evidence type="ECO:0000313" key="11">
    <source>
        <dbReference type="EMBL" id="MDP2539379.1"/>
    </source>
</evidence>
<dbReference type="Pfam" id="PF07690">
    <property type="entry name" value="MFS_1"/>
    <property type="match status" value="1"/>
</dbReference>
<evidence type="ECO:0000256" key="7">
    <source>
        <dbReference type="ARBA" id="ARBA00023136"/>
    </source>
</evidence>
<feature type="transmembrane region" description="Helical" evidence="8">
    <location>
        <begin position="97"/>
        <end position="116"/>
    </location>
</feature>
<feature type="transmembrane region" description="Helical" evidence="8">
    <location>
        <begin position="12"/>
        <end position="30"/>
    </location>
</feature>
<evidence type="ECO:0000313" key="10">
    <source>
        <dbReference type="EMBL" id="MDO7253452.1"/>
    </source>
</evidence>
<feature type="transmembrane region" description="Helical" evidence="8">
    <location>
        <begin position="73"/>
        <end position="91"/>
    </location>
</feature>
<feature type="transmembrane region" description="Helical" evidence="8">
    <location>
        <begin position="301"/>
        <end position="321"/>
    </location>
</feature>
<feature type="transmembrane region" description="Helical" evidence="8">
    <location>
        <begin position="173"/>
        <end position="196"/>
    </location>
</feature>
<sequence>MLLSSLGGTLEFYDFVIFVFFAEVISKLFYPSDIGYFWSSFNTYATFAVGYFIRPLGGIVMAHFGDKNGRKNMFMLSILLMVIPTFLMGILPTYESIGYFAPVILLLIRIFQGIAIGGELPGAWVFVCEHTPKNRLGFSIGVLTSSITGGILLGSIASLIVNLKYGDAEVLDYAWRIPFILGGIFGIISVFLRTFLEETPIFQEMKTSQKLLKIPLKEVFLNSKKAIFISGLMTWVLTGCIVILVLLMPNFIYNILNKTYRPITHAQIILIQMGIICTLGIGCLLSGFLRDRFGTVSILKFFSLSFIISSLIFFYVLTSEYSIQTIVIWYLISGLFAGMVNFTPLIMVNIFPANVRFSGLSFSYNIAYAIFGGLAPVLMATIGMYDLMFIGYYLAFLGFISFSVSIYLKSKKFE</sequence>